<feature type="non-terminal residue" evidence="1">
    <location>
        <position position="1"/>
    </location>
</feature>
<evidence type="ECO:0000313" key="2">
    <source>
        <dbReference type="Proteomes" id="UP000789920"/>
    </source>
</evidence>
<dbReference type="EMBL" id="CAJVQC010001349">
    <property type="protein sequence ID" value="CAG8492815.1"/>
    <property type="molecule type" value="Genomic_DNA"/>
</dbReference>
<accession>A0ACA9KW56</accession>
<evidence type="ECO:0000313" key="1">
    <source>
        <dbReference type="EMBL" id="CAG8492815.1"/>
    </source>
</evidence>
<name>A0ACA9KW56_9GLOM</name>
<proteinExistence type="predicted"/>
<reference evidence="1" key="1">
    <citation type="submission" date="2021-06" db="EMBL/GenBank/DDBJ databases">
        <authorList>
            <person name="Kallberg Y."/>
            <person name="Tangrot J."/>
            <person name="Rosling A."/>
        </authorList>
    </citation>
    <scope>NUCLEOTIDE SEQUENCE</scope>
    <source>
        <strain evidence="1">MA461A</strain>
    </source>
</reference>
<gene>
    <name evidence="1" type="ORF">RPERSI_LOCUS1468</name>
</gene>
<sequence>LTDALLVEKAKILADGLGIPQEEATSADVVAINSIMPSIKNKYSNYPPERIYNIDETGLFYQLKPDHTLVTQRLSECKQTKSASQLHCILEFNRQIGLKYRGQCVLLLLDNCSSHDISGVILRFTDILFLPPNTNSRIQLIDASIIINFKRNYHRLHIQVEDGQRAEDLKMNMLHAIYFIIQRWDKVKANTIQNCWYHTKILSVDNNSGLGPLEDFCQTTDSVLNDIANTFEALGLPNSMNVKEFLAISEENIIYEVFPDNQMITELVETFRMNNPTDTDLKDANDSLEISIVSANIATVSLKTVLMFLL</sequence>
<dbReference type="Proteomes" id="UP000789920">
    <property type="component" value="Unassembled WGS sequence"/>
</dbReference>
<keyword evidence="2" id="KW-1185">Reference proteome</keyword>
<comment type="caution">
    <text evidence="1">The sequence shown here is derived from an EMBL/GenBank/DDBJ whole genome shotgun (WGS) entry which is preliminary data.</text>
</comment>
<protein>
    <submittedName>
        <fullName evidence="1">36207_t:CDS:1</fullName>
    </submittedName>
</protein>
<organism evidence="1 2">
    <name type="scientific">Racocetra persica</name>
    <dbReference type="NCBI Taxonomy" id="160502"/>
    <lineage>
        <taxon>Eukaryota</taxon>
        <taxon>Fungi</taxon>
        <taxon>Fungi incertae sedis</taxon>
        <taxon>Mucoromycota</taxon>
        <taxon>Glomeromycotina</taxon>
        <taxon>Glomeromycetes</taxon>
        <taxon>Diversisporales</taxon>
        <taxon>Gigasporaceae</taxon>
        <taxon>Racocetra</taxon>
    </lineage>
</organism>